<dbReference type="EMBL" id="JX649887">
    <property type="protein sequence ID" value="AGC71942.1"/>
    <property type="molecule type" value="Genomic_DNA"/>
</dbReference>
<sequence>MSRDKVKVTAIVTVTLQLELTHPWSPNVGMDQVHKQADVE</sequence>
<evidence type="ECO:0000313" key="1">
    <source>
        <dbReference type="EMBL" id="AGC71942.1"/>
    </source>
</evidence>
<dbReference type="AlphaFoldDB" id="L7VSB4"/>
<reference evidence="1" key="1">
    <citation type="submission" date="2012-09" db="EMBL/GenBank/DDBJ databases">
        <title>Metagenomic Characterization of a Microbial Community in Wastewater Detects High Levels of Antibiotic Resistance.</title>
        <authorList>
            <person name="Abrams M."/>
            <person name="Caldwell A."/>
            <person name="Vandaei E."/>
            <person name="Lee W."/>
            <person name="Perrott J."/>
            <person name="Khan S.Y."/>
            <person name="Ta J."/>
            <person name="Romero D."/>
            <person name="Nguyen V."/>
            <person name="Pourmand N."/>
            <person name="Ouverney C.C."/>
        </authorList>
    </citation>
    <scope>NUCLEOTIDE SEQUENCE</scope>
</reference>
<organism evidence="1">
    <name type="scientific">uncultured bacterium A1Q1_fos_25</name>
    <dbReference type="NCBI Taxonomy" id="1256569"/>
    <lineage>
        <taxon>Bacteria</taxon>
        <taxon>environmental samples</taxon>
    </lineage>
</organism>
<protein>
    <submittedName>
        <fullName evidence="1">Uncharacterized protein</fullName>
    </submittedName>
</protein>
<accession>L7VSB4</accession>
<name>L7VSB4_9BACT</name>
<proteinExistence type="predicted"/>